<protein>
    <submittedName>
        <fullName evidence="3">MBL fold metallo-hydrolase</fullName>
    </submittedName>
</protein>
<dbReference type="InterPro" id="IPR036866">
    <property type="entry name" value="RibonucZ/Hydroxyglut_hydro"/>
</dbReference>
<feature type="compositionally biased region" description="Basic and acidic residues" evidence="1">
    <location>
        <begin position="123"/>
        <end position="133"/>
    </location>
</feature>
<gene>
    <name evidence="3" type="ORF">PU560_03075</name>
</gene>
<comment type="caution">
    <text evidence="3">The sequence shown here is derived from an EMBL/GenBank/DDBJ whole genome shotgun (WGS) entry which is preliminary data.</text>
</comment>
<dbReference type="Gene3D" id="3.60.15.10">
    <property type="entry name" value="Ribonuclease Z/Hydroxyacylglutathione hydrolase-like"/>
    <property type="match status" value="1"/>
</dbReference>
<evidence type="ECO:0000313" key="4">
    <source>
        <dbReference type="Proteomes" id="UP001165561"/>
    </source>
</evidence>
<feature type="non-terminal residue" evidence="3">
    <location>
        <position position="1"/>
    </location>
</feature>
<proteinExistence type="predicted"/>
<keyword evidence="4" id="KW-1185">Reference proteome</keyword>
<sequence length="143" mass="15430">RPVPPAARPVVPWPGPEALVLEHRAHAPGHAALWLPDPRVLVAGDMLSDTEVPLLDLTAADPLADYRAGLNVLAPFVARAAVLVPGHGHVAQGPAVRRRLTADLAYLDALTRGVPPGIPQEPRLADPEVRQQHEAQVQRTRRR</sequence>
<name>A0ABT5TWC7_9MICO</name>
<reference evidence="3" key="1">
    <citation type="submission" date="2023-02" db="EMBL/GenBank/DDBJ databases">
        <title>Georgenia sp.10Sc9-8, isolated from a soil sample collected from the Taklamakan desert.</title>
        <authorList>
            <person name="Liu S."/>
        </authorList>
    </citation>
    <scope>NUCLEOTIDE SEQUENCE</scope>
    <source>
        <strain evidence="3">10Sc9-8</strain>
    </source>
</reference>
<dbReference type="InterPro" id="IPR001279">
    <property type="entry name" value="Metallo-B-lactamas"/>
</dbReference>
<dbReference type="Proteomes" id="UP001165561">
    <property type="component" value="Unassembled WGS sequence"/>
</dbReference>
<dbReference type="Pfam" id="PF00753">
    <property type="entry name" value="Lactamase_B"/>
    <property type="match status" value="1"/>
</dbReference>
<feature type="region of interest" description="Disordered" evidence="1">
    <location>
        <begin position="116"/>
        <end position="143"/>
    </location>
</feature>
<evidence type="ECO:0000256" key="1">
    <source>
        <dbReference type="SAM" id="MobiDB-lite"/>
    </source>
</evidence>
<organism evidence="3 4">
    <name type="scientific">Georgenia halotolerans</name>
    <dbReference type="NCBI Taxonomy" id="3028317"/>
    <lineage>
        <taxon>Bacteria</taxon>
        <taxon>Bacillati</taxon>
        <taxon>Actinomycetota</taxon>
        <taxon>Actinomycetes</taxon>
        <taxon>Micrococcales</taxon>
        <taxon>Bogoriellaceae</taxon>
        <taxon>Georgenia</taxon>
    </lineage>
</organism>
<accession>A0ABT5TWC7</accession>
<dbReference type="SUPFAM" id="SSF56281">
    <property type="entry name" value="Metallo-hydrolase/oxidoreductase"/>
    <property type="match status" value="1"/>
</dbReference>
<feature type="domain" description="Metallo-beta-lactamase" evidence="2">
    <location>
        <begin position="11"/>
        <end position="87"/>
    </location>
</feature>
<evidence type="ECO:0000259" key="2">
    <source>
        <dbReference type="Pfam" id="PF00753"/>
    </source>
</evidence>
<evidence type="ECO:0000313" key="3">
    <source>
        <dbReference type="EMBL" id="MDD9205450.1"/>
    </source>
</evidence>
<dbReference type="EMBL" id="JARACI010000497">
    <property type="protein sequence ID" value="MDD9205450.1"/>
    <property type="molecule type" value="Genomic_DNA"/>
</dbReference>
<feature type="compositionally biased region" description="Polar residues" evidence="1">
    <location>
        <begin position="134"/>
        <end position="143"/>
    </location>
</feature>